<evidence type="ECO:0000256" key="5">
    <source>
        <dbReference type="ARBA" id="ARBA00022729"/>
    </source>
</evidence>
<evidence type="ECO:0000256" key="4">
    <source>
        <dbReference type="ARBA" id="ARBA00022525"/>
    </source>
</evidence>
<evidence type="ECO:0000313" key="8">
    <source>
        <dbReference type="EMBL" id="ACL22986.1"/>
    </source>
</evidence>
<dbReference type="CDD" id="cd00063">
    <property type="entry name" value="FN3"/>
    <property type="match status" value="1"/>
</dbReference>
<dbReference type="Gene3D" id="2.60.40.10">
    <property type="entry name" value="Immunoglobulins"/>
    <property type="match status" value="1"/>
</dbReference>
<dbReference type="InterPro" id="IPR003368">
    <property type="entry name" value="POMP_repeat"/>
</dbReference>
<evidence type="ECO:0000256" key="7">
    <source>
        <dbReference type="ARBA" id="ARBA00023237"/>
    </source>
</evidence>
<keyword evidence="9" id="KW-1185">Reference proteome</keyword>
<evidence type="ECO:0000256" key="1">
    <source>
        <dbReference type="ARBA" id="ARBA00004196"/>
    </source>
</evidence>
<dbReference type="Proteomes" id="UP000002508">
    <property type="component" value="Chromosome"/>
</dbReference>
<evidence type="ECO:0000256" key="2">
    <source>
        <dbReference type="ARBA" id="ARBA00004442"/>
    </source>
</evidence>
<dbReference type="GO" id="GO:0009279">
    <property type="term" value="C:cell outer membrane"/>
    <property type="evidence" value="ECO:0007669"/>
    <property type="project" value="UniProtKB-SubCell"/>
</dbReference>
<dbReference type="Pfam" id="PF02415">
    <property type="entry name" value="Chlam_PMP"/>
    <property type="match status" value="1"/>
</dbReference>
<keyword evidence="6" id="KW-0472">Membrane</keyword>
<dbReference type="STRING" id="326427.Cagg_0033"/>
<proteinExistence type="predicted"/>
<dbReference type="AlphaFoldDB" id="B8GC12"/>
<dbReference type="HOGENOM" id="CLU_021408_1_0_0"/>
<dbReference type="PANTHER" id="PTHR11319">
    <property type="entry name" value="G PROTEIN-COUPLED RECEPTOR-RELATED"/>
    <property type="match status" value="1"/>
</dbReference>
<dbReference type="InterPro" id="IPR059226">
    <property type="entry name" value="Choice_anch_Q_dom"/>
</dbReference>
<evidence type="ECO:0008006" key="10">
    <source>
        <dbReference type="Google" id="ProtNLM"/>
    </source>
</evidence>
<protein>
    <recommendedName>
        <fullName evidence="10">Polymorphic outer membrane protein</fullName>
    </recommendedName>
</protein>
<dbReference type="GO" id="GO:0005576">
    <property type="term" value="C:extracellular region"/>
    <property type="evidence" value="ECO:0007669"/>
    <property type="project" value="UniProtKB-SubCell"/>
</dbReference>
<evidence type="ECO:0000313" key="9">
    <source>
        <dbReference type="Proteomes" id="UP000002508"/>
    </source>
</evidence>
<dbReference type="SUPFAM" id="SSF51126">
    <property type="entry name" value="Pectin lyase-like"/>
    <property type="match status" value="1"/>
</dbReference>
<evidence type="ECO:0000256" key="6">
    <source>
        <dbReference type="ARBA" id="ARBA00023136"/>
    </source>
</evidence>
<dbReference type="InterPro" id="IPR003961">
    <property type="entry name" value="FN3_dom"/>
</dbReference>
<keyword evidence="7" id="KW-0998">Cell outer membrane</keyword>
<dbReference type="eggNOG" id="COG2931">
    <property type="taxonomic scope" value="Bacteria"/>
</dbReference>
<keyword evidence="5" id="KW-0732">Signal</keyword>
<dbReference type="SMART" id="SM00710">
    <property type="entry name" value="PbH1"/>
    <property type="match status" value="6"/>
</dbReference>
<keyword evidence="4" id="KW-0964">Secreted</keyword>
<dbReference type="NCBIfam" id="NF041518">
    <property type="entry name" value="choice_anch_Q"/>
    <property type="match status" value="1"/>
</dbReference>
<dbReference type="EMBL" id="CP001337">
    <property type="protein sequence ID" value="ACL22986.1"/>
    <property type="molecule type" value="Genomic_DNA"/>
</dbReference>
<gene>
    <name evidence="8" type="ordered locus">Cagg_0033</name>
</gene>
<dbReference type="RefSeq" id="WP_012615352.1">
    <property type="nucleotide sequence ID" value="NC_011831.1"/>
</dbReference>
<evidence type="ECO:0000256" key="3">
    <source>
        <dbReference type="ARBA" id="ARBA00004613"/>
    </source>
</evidence>
<organism evidence="8 9">
    <name type="scientific">Chloroflexus aggregans (strain MD-66 / DSM 9485)</name>
    <dbReference type="NCBI Taxonomy" id="326427"/>
    <lineage>
        <taxon>Bacteria</taxon>
        <taxon>Bacillati</taxon>
        <taxon>Chloroflexota</taxon>
        <taxon>Chloroflexia</taxon>
        <taxon>Chloroflexales</taxon>
        <taxon>Chloroflexineae</taxon>
        <taxon>Chloroflexaceae</taxon>
        <taxon>Chloroflexus</taxon>
    </lineage>
</organism>
<dbReference type="InterPro" id="IPR011050">
    <property type="entry name" value="Pectin_lyase_fold/virulence"/>
</dbReference>
<accession>B8GC12</accession>
<comment type="subcellular location">
    <subcellularLocation>
        <location evidence="1">Cell envelope</location>
    </subcellularLocation>
    <subcellularLocation>
        <location evidence="2">Cell outer membrane</location>
    </subcellularLocation>
    <subcellularLocation>
        <location evidence="3">Secreted</location>
    </subcellularLocation>
</comment>
<dbReference type="OrthoDB" id="138537at2"/>
<reference evidence="8" key="1">
    <citation type="submission" date="2008-12" db="EMBL/GenBank/DDBJ databases">
        <title>Complete sequence of Chloroflexus aggregans DSM 9485.</title>
        <authorList>
            <consortium name="US DOE Joint Genome Institute"/>
            <person name="Lucas S."/>
            <person name="Copeland A."/>
            <person name="Lapidus A."/>
            <person name="Glavina del Rio T."/>
            <person name="Dalin E."/>
            <person name="Tice H."/>
            <person name="Pitluck S."/>
            <person name="Foster B."/>
            <person name="Larimer F."/>
            <person name="Land M."/>
            <person name="Hauser L."/>
            <person name="Kyrpides N."/>
            <person name="Mikhailova N."/>
            <person name="Bryant D."/>
            <person name="Richardson P."/>
        </authorList>
    </citation>
    <scope>NUCLEOTIDE SEQUENCE</scope>
    <source>
        <strain evidence="8">DSM 9485</strain>
    </source>
</reference>
<dbReference type="PANTHER" id="PTHR11319:SF35">
    <property type="entry name" value="OUTER MEMBRANE PROTEIN PMPC-RELATED"/>
    <property type="match status" value="1"/>
</dbReference>
<dbReference type="KEGG" id="cag:Cagg_0033"/>
<name>B8GC12_CHLAD</name>
<sequence>MNNLSSSVRWLIVIGIVLVCTAPPVRAAGVVGNGTPASCTETALRAAVAGGGRVTFNCGPQPVTITLSGQLELRQDTELDGGGPQQGGRVTLSGNGRTRLIWVYDATLTIRNLTLINGRSVEGGAIRAAGLNTRVFIYNSIFRNNDSTAGKDEEGGGAISMHFGQLHIEDSVFENNRGINGGAIYNLRCPITVLRSIFRNNDSSYGGVVANFGFGGAIYNDGAGPAGTGGQIVIRDSMFIGNKARNFGGAVYSYLYYPDRSEIERSFFADNIVYLNSNNRASGGALMHHNGPLTLRDSTFVSNRSEDAGGAIVVAQTTLTSGWNRSTLTNLTVVGNRADAATADRGNGGGLYFNGGQATVTNVTVAYNYADRLGGGIYNTSTNAADVELRNTIIAGNFLGSTHDSVQCFGSLRGSHNLQSPVGRACVSGIAQADPRLENAIGYHGGILPTLALQAGSPAINAGVDCPLLDQRGAVRVGACDLGAFEYGGVAPAAQLDPPVLVSVTAVNGGPLVQLTFNPVAGAGRYELEVQREGSSSWVQLLTDNTVVLDVGQYILRLRACNDVVCGTFGNELSVVVTQTPRKSFIPFVGR</sequence>
<dbReference type="InterPro" id="IPR013783">
    <property type="entry name" value="Ig-like_fold"/>
</dbReference>
<dbReference type="InterPro" id="IPR006626">
    <property type="entry name" value="PbH1"/>
</dbReference>